<dbReference type="PANTHER" id="PTHR43248:SF29">
    <property type="entry name" value="TRIPEPTIDYL AMINOPEPTIDASE"/>
    <property type="match status" value="1"/>
</dbReference>
<dbReference type="InterPro" id="IPR000073">
    <property type="entry name" value="AB_hydrolase_1"/>
</dbReference>
<dbReference type="PANTHER" id="PTHR43248">
    <property type="entry name" value="2-SUCCINYL-6-HYDROXY-2,4-CYCLOHEXADIENE-1-CARBOXYLATE SYNTHASE"/>
    <property type="match status" value="1"/>
</dbReference>
<organism evidence="7 8">
    <name type="scientific">Kibdelosporangium persicum</name>
    <dbReference type="NCBI Taxonomy" id="2698649"/>
    <lineage>
        <taxon>Bacteria</taxon>
        <taxon>Bacillati</taxon>
        <taxon>Actinomycetota</taxon>
        <taxon>Actinomycetes</taxon>
        <taxon>Pseudonocardiales</taxon>
        <taxon>Pseudonocardiaceae</taxon>
        <taxon>Kibdelosporangium</taxon>
    </lineage>
</organism>
<dbReference type="Gene3D" id="3.40.50.1820">
    <property type="entry name" value="alpha/beta hydrolase"/>
    <property type="match status" value="1"/>
</dbReference>
<evidence type="ECO:0000313" key="7">
    <source>
        <dbReference type="EMBL" id="NRN71127.1"/>
    </source>
</evidence>
<evidence type="ECO:0000313" key="8">
    <source>
        <dbReference type="Proteomes" id="UP000763557"/>
    </source>
</evidence>
<evidence type="ECO:0000259" key="5">
    <source>
        <dbReference type="Pfam" id="PF00561"/>
    </source>
</evidence>
<comment type="caution">
    <text evidence="7">The sequence shown here is derived from an EMBL/GenBank/DDBJ whole genome shotgun (WGS) entry which is preliminary data.</text>
</comment>
<proteinExistence type="inferred from homology"/>
<dbReference type="EMBL" id="JAAATY010000052">
    <property type="protein sequence ID" value="NRN71127.1"/>
    <property type="molecule type" value="Genomic_DNA"/>
</dbReference>
<feature type="signal peptide" evidence="4">
    <location>
        <begin position="1"/>
        <end position="18"/>
    </location>
</feature>
<name>A0ABX2FIA0_9PSEU</name>
<keyword evidence="8" id="KW-1185">Reference proteome</keyword>
<protein>
    <submittedName>
        <fullName evidence="7">Pimeloyl-ACP methyl ester carboxylesterase</fullName>
    </submittedName>
</protein>
<dbReference type="InterPro" id="IPR029058">
    <property type="entry name" value="AB_hydrolase_fold"/>
</dbReference>
<evidence type="ECO:0000256" key="2">
    <source>
        <dbReference type="ARBA" id="ARBA00022729"/>
    </source>
</evidence>
<dbReference type="InterPro" id="IPR013595">
    <property type="entry name" value="Pept_S33_TAP-like_C"/>
</dbReference>
<dbReference type="InterPro" id="IPR051601">
    <property type="entry name" value="Serine_prot/Carboxylest_S33"/>
</dbReference>
<dbReference type="Pfam" id="PF08386">
    <property type="entry name" value="Abhydrolase_4"/>
    <property type="match status" value="1"/>
</dbReference>
<keyword evidence="2 4" id="KW-0732">Signal</keyword>
<evidence type="ECO:0000259" key="6">
    <source>
        <dbReference type="Pfam" id="PF08386"/>
    </source>
</evidence>
<evidence type="ECO:0000256" key="4">
    <source>
        <dbReference type="SAM" id="SignalP"/>
    </source>
</evidence>
<evidence type="ECO:0000256" key="1">
    <source>
        <dbReference type="ARBA" id="ARBA00010088"/>
    </source>
</evidence>
<dbReference type="Proteomes" id="UP000763557">
    <property type="component" value="Unassembled WGS sequence"/>
</dbReference>
<evidence type="ECO:0000256" key="3">
    <source>
        <dbReference type="ARBA" id="ARBA00022801"/>
    </source>
</evidence>
<feature type="domain" description="Peptidase S33 tripeptidyl aminopeptidase-like C-terminal" evidence="6">
    <location>
        <begin position="359"/>
        <end position="453"/>
    </location>
</feature>
<feature type="chain" id="PRO_5046600627" evidence="4">
    <location>
        <begin position="19"/>
        <end position="454"/>
    </location>
</feature>
<gene>
    <name evidence="7" type="ORF">GC106_84020</name>
</gene>
<feature type="domain" description="AB hydrolase-1" evidence="5">
    <location>
        <begin position="159"/>
        <end position="246"/>
    </location>
</feature>
<keyword evidence="3" id="KW-0378">Hydrolase</keyword>
<dbReference type="Pfam" id="PF00561">
    <property type="entry name" value="Abhydrolase_1"/>
    <property type="match status" value="1"/>
</dbReference>
<dbReference type="SUPFAM" id="SSF53474">
    <property type="entry name" value="alpha/beta-Hydrolases"/>
    <property type="match status" value="1"/>
</dbReference>
<sequence length="454" mass="48574">MWLAGLLATFAVAAPAEAAPRTGLSWQDCGDGLLCAQLTVPVDWTDPDGARTTLSLTKLPARDQARKQGVLYVNSGGPATQAPLLRNPAFAGLTDAFDLVVSETRGFDTISCPMGPLPAGGEWVFPDRSAYETYVEENQQVGRACAEAAGPLAGKLDSRQVAHDLEAVRTALGERKLNYFGNSYGTVYGQAYAELFPRRVGRMYLDSVKDHTNRSILDWVLPRATTAERNLHRLAEWCAREPSCALHGRDLLAVWDDVIRRAEQEPIPGGGTTVSATKILSRTDPQVEQQWPMLATALAQASAGDATAFAGSPPPGAGGPGLGRQLICADFPYPSDYRELKSLETKLRTVAPRLGWVYAWQAAVHCAGLPVPPTYAPHPFRANGLPPVLIVNGEGDSTTPPQWARRLASQLPGARYVPASGGHARYLSGDACVRGHADRYLTTGALPPAGTRCG</sequence>
<reference evidence="7 8" key="1">
    <citation type="submission" date="2020-01" db="EMBL/GenBank/DDBJ databases">
        <title>Kibdelosporangium persica a novel Actinomycetes from a hot desert in Iran.</title>
        <authorList>
            <person name="Safaei N."/>
            <person name="Zaburannyi N."/>
            <person name="Mueller R."/>
            <person name="Wink J."/>
        </authorList>
    </citation>
    <scope>NUCLEOTIDE SEQUENCE [LARGE SCALE GENOMIC DNA]</scope>
    <source>
        <strain evidence="7 8">4NS15</strain>
    </source>
</reference>
<comment type="similarity">
    <text evidence="1">Belongs to the peptidase S33 family.</text>
</comment>
<accession>A0ABX2FIA0</accession>